<organism evidence="7 8">
    <name type="scientific">Fonsecaea erecta</name>
    <dbReference type="NCBI Taxonomy" id="1367422"/>
    <lineage>
        <taxon>Eukaryota</taxon>
        <taxon>Fungi</taxon>
        <taxon>Dikarya</taxon>
        <taxon>Ascomycota</taxon>
        <taxon>Pezizomycotina</taxon>
        <taxon>Eurotiomycetes</taxon>
        <taxon>Chaetothyriomycetidae</taxon>
        <taxon>Chaetothyriales</taxon>
        <taxon>Herpotrichiellaceae</taxon>
        <taxon>Fonsecaea</taxon>
    </lineage>
</organism>
<dbReference type="AlphaFoldDB" id="A0A178ZAN7"/>
<protein>
    <recommendedName>
        <fullName evidence="9">FAD-containing monooxygenase EthA</fullName>
    </recommendedName>
</protein>
<keyword evidence="6" id="KW-0503">Monooxygenase</keyword>
<dbReference type="PANTHER" id="PTHR43872:SF1">
    <property type="entry name" value="MONOOXYGENASE, PUTATIVE (AFU_ORTHOLOGUE AFUA_8G02570)-RELATED"/>
    <property type="match status" value="1"/>
</dbReference>
<dbReference type="Proteomes" id="UP000078343">
    <property type="component" value="Unassembled WGS sequence"/>
</dbReference>
<evidence type="ECO:0000256" key="4">
    <source>
        <dbReference type="ARBA" id="ARBA00022857"/>
    </source>
</evidence>
<gene>
    <name evidence="7" type="ORF">AYL99_09442</name>
</gene>
<sequence length="491" mass="55166">MHGSTTEREKHFVDILIIGAGISGINAAYRIQTQLPNHNYVILENRGEMGGTWDLFRYPGIRSDSDLFTFGFAWHPWNQSNPIAEASAIKAYMNDSARLFGIDRHILFHHKVLSASYSSSDKLWSLSVEYKGGAVTTFQTRFLIFGTGYYDYEQPLQTEIPGIDQFQGPVVHPQFWPEDLDYSDKKVVIIGSGATAITLVPSMAKTAAKVTMLQRSPSYIVSLPNRSKSIFASILPGRMVSLLTRAQLIVKTRLFYLFCRNFPNFTKRMLLRGVTRQIPESMPVDPHFMPRYNPWDQRLCLCPDGDFFESLRSGKAEVKTDLIDTVQADGIRLRSGETLPADIVVTATGLKLRLGGGIRVDVDGTRFDLAGKLMWHMVLMQDLPNAAFLLGYTNASWTLGADASSLFLTRLLRLMDRKGVDAVIPRKDDAGAPIQPRKFLDLNSTYLQAAEKDLPKTGDRGPWKGRTYYLADLLFSKYGRIGESLEMIRAK</sequence>
<proteinExistence type="predicted"/>
<evidence type="ECO:0000313" key="7">
    <source>
        <dbReference type="EMBL" id="OAP56263.1"/>
    </source>
</evidence>
<dbReference type="OrthoDB" id="66881at2759"/>
<evidence type="ECO:0000256" key="2">
    <source>
        <dbReference type="ARBA" id="ARBA00022630"/>
    </source>
</evidence>
<keyword evidence="3" id="KW-0274">FAD</keyword>
<accession>A0A178ZAN7</accession>
<dbReference type="SUPFAM" id="SSF51905">
    <property type="entry name" value="FAD/NAD(P)-binding domain"/>
    <property type="match status" value="1"/>
</dbReference>
<evidence type="ECO:0000313" key="8">
    <source>
        <dbReference type="Proteomes" id="UP000078343"/>
    </source>
</evidence>
<dbReference type="InterPro" id="IPR036188">
    <property type="entry name" value="FAD/NAD-bd_sf"/>
</dbReference>
<dbReference type="Gene3D" id="3.50.50.60">
    <property type="entry name" value="FAD/NAD(P)-binding domain"/>
    <property type="match status" value="2"/>
</dbReference>
<dbReference type="GO" id="GO:0004497">
    <property type="term" value="F:monooxygenase activity"/>
    <property type="evidence" value="ECO:0007669"/>
    <property type="project" value="UniProtKB-KW"/>
</dbReference>
<dbReference type="FunFam" id="3.50.50.60:FF:000228">
    <property type="entry name" value="FAD-containing monooxygenase EthA"/>
    <property type="match status" value="1"/>
</dbReference>
<evidence type="ECO:0000256" key="5">
    <source>
        <dbReference type="ARBA" id="ARBA00023002"/>
    </source>
</evidence>
<evidence type="ECO:0000256" key="1">
    <source>
        <dbReference type="ARBA" id="ARBA00001974"/>
    </source>
</evidence>
<keyword evidence="2" id="KW-0285">Flavoprotein</keyword>
<comment type="cofactor">
    <cofactor evidence="1">
        <name>FAD</name>
        <dbReference type="ChEBI" id="CHEBI:57692"/>
    </cofactor>
</comment>
<evidence type="ECO:0000256" key="3">
    <source>
        <dbReference type="ARBA" id="ARBA00022827"/>
    </source>
</evidence>
<dbReference type="PRINTS" id="PR00411">
    <property type="entry name" value="PNDRDTASEI"/>
</dbReference>
<dbReference type="GeneID" id="30013610"/>
<keyword evidence="8" id="KW-1185">Reference proteome</keyword>
<evidence type="ECO:0008006" key="9">
    <source>
        <dbReference type="Google" id="ProtNLM"/>
    </source>
</evidence>
<keyword evidence="5" id="KW-0560">Oxidoreductase</keyword>
<comment type="caution">
    <text evidence="7">The sequence shown here is derived from an EMBL/GenBank/DDBJ whole genome shotgun (WGS) entry which is preliminary data.</text>
</comment>
<name>A0A178ZAN7_9EURO</name>
<dbReference type="EMBL" id="LVYI01000009">
    <property type="protein sequence ID" value="OAP56263.1"/>
    <property type="molecule type" value="Genomic_DNA"/>
</dbReference>
<dbReference type="InterPro" id="IPR051820">
    <property type="entry name" value="FAD-binding_MO"/>
</dbReference>
<dbReference type="PANTHER" id="PTHR43872">
    <property type="entry name" value="MONOOXYGENASE, PUTATIVE (AFU_ORTHOLOGUE AFUA_8G02570)-RELATED"/>
    <property type="match status" value="1"/>
</dbReference>
<dbReference type="Pfam" id="PF13738">
    <property type="entry name" value="Pyr_redox_3"/>
    <property type="match status" value="1"/>
</dbReference>
<keyword evidence="4" id="KW-0521">NADP</keyword>
<reference evidence="7 8" key="1">
    <citation type="submission" date="2016-04" db="EMBL/GenBank/DDBJ databases">
        <title>Draft genome of Fonsecaea erecta CBS 125763.</title>
        <authorList>
            <person name="Weiss V.A."/>
            <person name="Vicente V.A."/>
            <person name="Raittz R.T."/>
            <person name="Moreno L.F."/>
            <person name="De Souza E.M."/>
            <person name="Pedrosa F.O."/>
            <person name="Steffens M.B."/>
            <person name="Faoro H."/>
            <person name="Tadra-Sfeir M.Z."/>
            <person name="Najafzadeh M.J."/>
            <person name="Felipe M.S."/>
            <person name="Teixeira M."/>
            <person name="Sun J."/>
            <person name="Xi L."/>
            <person name="Gomes R."/>
            <person name="De Azevedo C.M."/>
            <person name="Salgado C.G."/>
            <person name="Da Silva M.B."/>
            <person name="Nascimento M.F."/>
            <person name="Queiroz-Telles F."/>
            <person name="Attili D.S."/>
            <person name="Gorbushina A."/>
        </authorList>
    </citation>
    <scope>NUCLEOTIDE SEQUENCE [LARGE SCALE GENOMIC DNA]</scope>
    <source>
        <strain evidence="7 8">CBS 125763</strain>
    </source>
</reference>
<evidence type="ECO:0000256" key="6">
    <source>
        <dbReference type="ARBA" id="ARBA00023033"/>
    </source>
</evidence>
<dbReference type="RefSeq" id="XP_018689630.1">
    <property type="nucleotide sequence ID" value="XM_018840949.1"/>
</dbReference>